<name>A0ABD0ZS69_CARAN</name>
<accession>A0ABD0ZS69</accession>
<dbReference type="Pfam" id="PF24750">
    <property type="entry name" value="b-prop_At3g26010-like"/>
    <property type="match status" value="1"/>
</dbReference>
<keyword evidence="4" id="KW-1185">Reference proteome</keyword>
<proteinExistence type="predicted"/>
<evidence type="ECO:0000256" key="1">
    <source>
        <dbReference type="SAM" id="Phobius"/>
    </source>
</evidence>
<sequence length="127" mass="14821">MYIRTFAKSSSNVFKAWRLNNDDSWQLLWKIGLPLLIDDYVPMANWQCIHFIVILLIYGVKRIAMCNLRTHSNRILRDAYNDDGDHQDCILNWSLCEEVMDEICRFRMLVGLYQFTVDGIGALSSPS</sequence>
<keyword evidence="1" id="KW-0472">Membrane</keyword>
<comment type="caution">
    <text evidence="3">The sequence shown here is derived from an EMBL/GenBank/DDBJ whole genome shotgun (WGS) entry which is preliminary data.</text>
</comment>
<dbReference type="EMBL" id="JBANAX010000761">
    <property type="protein sequence ID" value="KAL1194174.1"/>
    <property type="molecule type" value="Genomic_DNA"/>
</dbReference>
<dbReference type="Proteomes" id="UP001558713">
    <property type="component" value="Unassembled WGS sequence"/>
</dbReference>
<keyword evidence="1" id="KW-0812">Transmembrane</keyword>
<dbReference type="InterPro" id="IPR056592">
    <property type="entry name" value="Beta-prop_At3g26010-like"/>
</dbReference>
<protein>
    <submittedName>
        <fullName evidence="3">F-box protein</fullName>
    </submittedName>
</protein>
<gene>
    <name evidence="3" type="ORF">V5N11_016022</name>
</gene>
<feature type="domain" description="F-box protein At3g26010-like beta-propeller" evidence="2">
    <location>
        <begin position="1"/>
        <end position="108"/>
    </location>
</feature>
<feature type="transmembrane region" description="Helical" evidence="1">
    <location>
        <begin position="43"/>
        <end position="60"/>
    </location>
</feature>
<evidence type="ECO:0000259" key="2">
    <source>
        <dbReference type="Pfam" id="PF24750"/>
    </source>
</evidence>
<keyword evidence="1" id="KW-1133">Transmembrane helix</keyword>
<evidence type="ECO:0000313" key="3">
    <source>
        <dbReference type="EMBL" id="KAL1194174.1"/>
    </source>
</evidence>
<reference evidence="3 4" key="1">
    <citation type="submission" date="2024-04" db="EMBL/GenBank/DDBJ databases">
        <title>Genome assembly C_amara_ONT_v2.</title>
        <authorList>
            <person name="Yant L."/>
            <person name="Moore C."/>
            <person name="Slenker M."/>
        </authorList>
    </citation>
    <scope>NUCLEOTIDE SEQUENCE [LARGE SCALE GENOMIC DNA]</scope>
    <source>
        <tissue evidence="3">Leaf</tissue>
    </source>
</reference>
<evidence type="ECO:0000313" key="4">
    <source>
        <dbReference type="Proteomes" id="UP001558713"/>
    </source>
</evidence>
<organism evidence="3 4">
    <name type="scientific">Cardamine amara subsp. amara</name>
    <dbReference type="NCBI Taxonomy" id="228776"/>
    <lineage>
        <taxon>Eukaryota</taxon>
        <taxon>Viridiplantae</taxon>
        <taxon>Streptophyta</taxon>
        <taxon>Embryophyta</taxon>
        <taxon>Tracheophyta</taxon>
        <taxon>Spermatophyta</taxon>
        <taxon>Magnoliopsida</taxon>
        <taxon>eudicotyledons</taxon>
        <taxon>Gunneridae</taxon>
        <taxon>Pentapetalae</taxon>
        <taxon>rosids</taxon>
        <taxon>malvids</taxon>
        <taxon>Brassicales</taxon>
        <taxon>Brassicaceae</taxon>
        <taxon>Cardamineae</taxon>
        <taxon>Cardamine</taxon>
    </lineage>
</organism>
<dbReference type="AlphaFoldDB" id="A0ABD0ZS69"/>